<dbReference type="InterPro" id="IPR011856">
    <property type="entry name" value="tRNA_endonuc-like_dom_sf"/>
</dbReference>
<dbReference type="Pfam" id="PF04471">
    <property type="entry name" value="Mrr_cat"/>
    <property type="match status" value="1"/>
</dbReference>
<gene>
    <name evidence="2" type="primary">mrr_2</name>
    <name evidence="2" type="ORF">SDC9_03659</name>
</gene>
<comment type="caution">
    <text evidence="2">The sequence shown here is derived from an EMBL/GenBank/DDBJ whole genome shotgun (WGS) entry which is preliminary data.</text>
</comment>
<dbReference type="InterPro" id="IPR007560">
    <property type="entry name" value="Restrct_endonuc_IV_Mrr"/>
</dbReference>
<sequence length="128" mass="14517">MVSDIIDYPSDNFFKLIIDLLVSMGYGGGRKQTQSNLKIMDNKTIFVEGIINEDILGLRKIYLKAIQSKDNISQDEIQDFMKKLNTCNAENGILITTSDFEINEFTKNNNIRLINGSELINLISEYGT</sequence>
<dbReference type="GO" id="GO:0003677">
    <property type="term" value="F:DNA binding"/>
    <property type="evidence" value="ECO:0007669"/>
    <property type="project" value="InterPro"/>
</dbReference>
<reference evidence="2" key="1">
    <citation type="submission" date="2019-08" db="EMBL/GenBank/DDBJ databases">
        <authorList>
            <person name="Kucharzyk K."/>
            <person name="Murdoch R.W."/>
            <person name="Higgins S."/>
            <person name="Loffler F."/>
        </authorList>
    </citation>
    <scope>NUCLEOTIDE SEQUENCE</scope>
</reference>
<organism evidence="2">
    <name type="scientific">bioreactor metagenome</name>
    <dbReference type="NCBI Taxonomy" id="1076179"/>
    <lineage>
        <taxon>unclassified sequences</taxon>
        <taxon>metagenomes</taxon>
        <taxon>ecological metagenomes</taxon>
    </lineage>
</organism>
<accession>A0A644STV5</accession>
<proteinExistence type="predicted"/>
<name>A0A644STV5_9ZZZZ</name>
<evidence type="ECO:0000313" key="2">
    <source>
        <dbReference type="EMBL" id="MPL58128.1"/>
    </source>
</evidence>
<dbReference type="EMBL" id="VSSQ01000006">
    <property type="protein sequence ID" value="MPL58128.1"/>
    <property type="molecule type" value="Genomic_DNA"/>
</dbReference>
<dbReference type="Gene3D" id="3.40.1350.10">
    <property type="match status" value="1"/>
</dbReference>
<dbReference type="GO" id="GO:0015666">
    <property type="term" value="F:restriction endodeoxyribonuclease activity"/>
    <property type="evidence" value="ECO:0007669"/>
    <property type="project" value="TreeGrafter"/>
</dbReference>
<dbReference type="GO" id="GO:0009307">
    <property type="term" value="P:DNA restriction-modification system"/>
    <property type="evidence" value="ECO:0007669"/>
    <property type="project" value="InterPro"/>
</dbReference>
<protein>
    <submittedName>
        <fullName evidence="2">Mrr restriction system protein</fullName>
    </submittedName>
</protein>
<dbReference type="InterPro" id="IPR052906">
    <property type="entry name" value="Type_IV_Methyl-Rstrct_Enzyme"/>
</dbReference>
<dbReference type="PANTHER" id="PTHR30015">
    <property type="entry name" value="MRR RESTRICTION SYSTEM PROTEIN"/>
    <property type="match status" value="1"/>
</dbReference>
<feature type="domain" description="Restriction endonuclease type IV Mrr" evidence="1">
    <location>
        <begin position="12"/>
        <end position="123"/>
    </location>
</feature>
<dbReference type="AlphaFoldDB" id="A0A644STV5"/>
<evidence type="ECO:0000259" key="1">
    <source>
        <dbReference type="Pfam" id="PF04471"/>
    </source>
</evidence>
<dbReference type="PANTHER" id="PTHR30015:SF7">
    <property type="entry name" value="TYPE IV METHYL-DIRECTED RESTRICTION ENZYME ECOKMRR"/>
    <property type="match status" value="1"/>
</dbReference>